<dbReference type="OrthoDB" id="9806494at2"/>
<reference evidence="1 2" key="1">
    <citation type="submission" date="2018-05" db="EMBL/GenBank/DDBJ databases">
        <title>Pararhodobacter marina sp. nov., isolated from deep-sea water of the Indian Ocean.</title>
        <authorList>
            <person name="Lai Q.Sr."/>
            <person name="Liu X."/>
            <person name="Shao Z."/>
        </authorList>
    </citation>
    <scope>NUCLEOTIDE SEQUENCE [LARGE SCALE GENOMIC DNA]</scope>
    <source>
        <strain evidence="1 2">CIC4N-9</strain>
    </source>
</reference>
<name>A0A2U2C7W2_9RHOB</name>
<dbReference type="EMBL" id="QEYD01000008">
    <property type="protein sequence ID" value="PWE27942.1"/>
    <property type="molecule type" value="Genomic_DNA"/>
</dbReference>
<dbReference type="SUPFAM" id="SSF160379">
    <property type="entry name" value="SP0830-like"/>
    <property type="match status" value="1"/>
</dbReference>
<proteinExistence type="predicted"/>
<dbReference type="PANTHER" id="PTHR36439">
    <property type="entry name" value="BLL4334 PROTEIN"/>
    <property type="match status" value="1"/>
</dbReference>
<dbReference type="AlphaFoldDB" id="A0A2U2C7W2"/>
<dbReference type="Gene3D" id="3.30.70.1280">
    <property type="entry name" value="SP0830-like domains"/>
    <property type="match status" value="1"/>
</dbReference>
<protein>
    <recommendedName>
        <fullName evidence="3">DUF1697 domain-containing protein</fullName>
    </recommendedName>
</protein>
<accession>A0A2U2C7W2</accession>
<evidence type="ECO:0008006" key="3">
    <source>
        <dbReference type="Google" id="ProtNLM"/>
    </source>
</evidence>
<comment type="caution">
    <text evidence="1">The sequence shown here is derived from an EMBL/GenBank/DDBJ whole genome shotgun (WGS) entry which is preliminary data.</text>
</comment>
<dbReference type="PANTHER" id="PTHR36439:SF1">
    <property type="entry name" value="DUF1697 DOMAIN-CONTAINING PROTEIN"/>
    <property type="match status" value="1"/>
</dbReference>
<evidence type="ECO:0000313" key="2">
    <source>
        <dbReference type="Proteomes" id="UP000244940"/>
    </source>
</evidence>
<sequence>MPTSGATGGGERMSDDRRILLLRGVNVGSNRKLPMADLRAALTGLGLEKVTTHIQSGNAVFRDPARRAGLGADIAQALAADFPVAPEALIFDPPAFAAILAANPFGDDTAQIGFLARPAAIDDRRLDGLTQGDEAWQASEVAIYLHLPHGVGRSKLAAGAEKAVGAPLTMRNPRVCRAILTLAEEL</sequence>
<dbReference type="Proteomes" id="UP000244940">
    <property type="component" value="Unassembled WGS sequence"/>
</dbReference>
<dbReference type="Pfam" id="PF08002">
    <property type="entry name" value="DUF1697"/>
    <property type="match status" value="1"/>
</dbReference>
<dbReference type="InterPro" id="IPR012545">
    <property type="entry name" value="DUF1697"/>
</dbReference>
<gene>
    <name evidence="1" type="ORF">C4N9_13885</name>
</gene>
<keyword evidence="2" id="KW-1185">Reference proteome</keyword>
<organism evidence="1 2">
    <name type="scientific">Pararhodobacter marinus</name>
    <dbReference type="NCBI Taxonomy" id="2184063"/>
    <lineage>
        <taxon>Bacteria</taxon>
        <taxon>Pseudomonadati</taxon>
        <taxon>Pseudomonadota</taxon>
        <taxon>Alphaproteobacteria</taxon>
        <taxon>Rhodobacterales</taxon>
        <taxon>Paracoccaceae</taxon>
        <taxon>Pararhodobacter</taxon>
    </lineage>
</organism>
<evidence type="ECO:0000313" key="1">
    <source>
        <dbReference type="EMBL" id="PWE27942.1"/>
    </source>
</evidence>
<dbReference type="PIRSF" id="PIRSF008502">
    <property type="entry name" value="UCP008502"/>
    <property type="match status" value="1"/>
</dbReference>